<protein>
    <recommendedName>
        <fullName evidence="4">Dynamin family protein</fullName>
    </recommendedName>
</protein>
<proteinExistence type="predicted"/>
<dbReference type="Gene3D" id="3.40.50.300">
    <property type="entry name" value="P-loop containing nucleotide triphosphate hydrolases"/>
    <property type="match status" value="1"/>
</dbReference>
<evidence type="ECO:0000256" key="1">
    <source>
        <dbReference type="SAM" id="Phobius"/>
    </source>
</evidence>
<evidence type="ECO:0000313" key="3">
    <source>
        <dbReference type="Proteomes" id="UP000016201"/>
    </source>
</evidence>
<dbReference type="InterPro" id="IPR027417">
    <property type="entry name" value="P-loop_NTPase"/>
</dbReference>
<evidence type="ECO:0008006" key="4">
    <source>
        <dbReference type="Google" id="ProtNLM"/>
    </source>
</evidence>
<accession>R9B467</accession>
<dbReference type="SUPFAM" id="SSF52540">
    <property type="entry name" value="P-loop containing nucleoside triphosphate hydrolases"/>
    <property type="match status" value="1"/>
</dbReference>
<keyword evidence="3" id="KW-1185">Reference proteome</keyword>
<keyword evidence="1" id="KW-1133">Transmembrane helix</keyword>
<reference evidence="2 3" key="1">
    <citation type="submission" date="2013-03" db="EMBL/GenBank/DDBJ databases">
        <title>The Genome Sequence of Acinetobacter tandoii CIP 107469.</title>
        <authorList>
            <consortium name="The Broad Institute Genome Sequencing Platform"/>
            <consortium name="The Broad Institute Genome Sequencing Center for Infectious Disease"/>
            <person name="Cerqueira G."/>
            <person name="Feldgarden M."/>
            <person name="Courvalin P."/>
            <person name="Perichon B."/>
            <person name="Grillot-Courvalin C."/>
            <person name="Clermont D."/>
            <person name="Rocha E."/>
            <person name="Yoon E.-J."/>
            <person name="Nemec A."/>
            <person name="Walker B."/>
            <person name="Young S.K."/>
            <person name="Zeng Q."/>
            <person name="Gargeya S."/>
            <person name="Fitzgerald M."/>
            <person name="Haas B."/>
            <person name="Abouelleil A."/>
            <person name="Alvarado L."/>
            <person name="Arachchi H.M."/>
            <person name="Berlin A.M."/>
            <person name="Chapman S.B."/>
            <person name="Dewar J."/>
            <person name="Goldberg J."/>
            <person name="Griggs A."/>
            <person name="Gujja S."/>
            <person name="Hansen M."/>
            <person name="Howarth C."/>
            <person name="Imamovic A."/>
            <person name="Larimer J."/>
            <person name="McCowan C."/>
            <person name="Murphy C."/>
            <person name="Neiman D."/>
            <person name="Pearson M."/>
            <person name="Priest M."/>
            <person name="Roberts A."/>
            <person name="Saif S."/>
            <person name="Shea T."/>
            <person name="Sisk P."/>
            <person name="Sykes S."/>
            <person name="Wortman J."/>
            <person name="Nusbaum C."/>
            <person name="Birren B."/>
        </authorList>
    </citation>
    <scope>NUCLEOTIDE SEQUENCE [LARGE SCALE GENOMIC DNA]</scope>
    <source>
        <strain evidence="2 3">CIP 107469</strain>
    </source>
</reference>
<feature type="transmembrane region" description="Helical" evidence="1">
    <location>
        <begin position="599"/>
        <end position="621"/>
    </location>
</feature>
<gene>
    <name evidence="2" type="ORF">I593_02068</name>
</gene>
<dbReference type="PATRIC" id="fig|1120927.3.peg.2005"/>
<dbReference type="AlphaFoldDB" id="R9B467"/>
<evidence type="ECO:0000313" key="2">
    <source>
        <dbReference type="EMBL" id="EOR07181.1"/>
    </source>
</evidence>
<organism evidence="2 3">
    <name type="scientific">Acinetobacter tandoii DSM 14970 = CIP 107469</name>
    <dbReference type="NCBI Taxonomy" id="1120927"/>
    <lineage>
        <taxon>Bacteria</taxon>
        <taxon>Pseudomonadati</taxon>
        <taxon>Pseudomonadota</taxon>
        <taxon>Gammaproteobacteria</taxon>
        <taxon>Moraxellales</taxon>
        <taxon>Moraxellaceae</taxon>
        <taxon>Acinetobacter</taxon>
    </lineage>
</organism>
<dbReference type="EMBL" id="AQFM01000037">
    <property type="protein sequence ID" value="EOR07181.1"/>
    <property type="molecule type" value="Genomic_DNA"/>
</dbReference>
<sequence length="714" mass="80758">MTTETDTINRLERALVNLLFSLSGTPNYNKLKNQILTTNRKLRITRELANTKYIAVAGTQSAGKSRLIREIYNLDSEWLLENEGRSEQLPLFILENKTCTEPYAVKVELDEKEGIEKERKIASEELQEILRNYKADNTILLVKLYVPIKHFKGEELGFVLLPGYELETRVNEKWQELMRHTLTHALGCILVTDETRLAANSSRKILNDLRSKYLEYRHPIIAVTKTENLTDEQRQELKKTAVEVFQCSGQQVTNIVLTGACDDEYKSKWEQALIFAVYNNTLSSRESENAKYSELDEILSNEIDFIIDQIEDDLLSMGLKSTVGKDKTVEEILLKFDEAKAKFKKSYSRKLVTQTQSYVNAAIQSAENSYKNNEEGLGNWLKNTTNTLIQNSDSGRHKERIRQFWLDNHNPDGSQPRTIIESNLLALSYLSKEQLKLDVAINYERNGNMVINTQKILGDISHDKITLLEKPEVKDGLNLLFRPDLVKEKDEIKFDENSDFPKAIALVPAIVMEYARIMQIATIATPSINIEKGMSESQLIENIAKSTSEGLPEFKESFIPIMRTMATIFAVDIVADAEIDTIPALISVLSGNSASTTGAVGIGGTVSMVAAGVIIAGYLAYQIGKETENYHNSQKEYIAAVLGHYGDANVQTSLEHYDDVMENIREVIRNNLDKAYGLNKDLLKKDTIYRCLNVVKNSQENLQRLLSGKQSRLA</sequence>
<dbReference type="Proteomes" id="UP000016201">
    <property type="component" value="Unassembled WGS sequence"/>
</dbReference>
<dbReference type="eggNOG" id="COG0699">
    <property type="taxonomic scope" value="Bacteria"/>
</dbReference>
<keyword evidence="1" id="KW-0472">Membrane</keyword>
<dbReference type="OrthoDB" id="6635951at2"/>
<comment type="caution">
    <text evidence="2">The sequence shown here is derived from an EMBL/GenBank/DDBJ whole genome shotgun (WGS) entry which is preliminary data.</text>
</comment>
<dbReference type="RefSeq" id="WP_016167121.1">
    <property type="nucleotide sequence ID" value="NZ_JHZG01000017.1"/>
</dbReference>
<keyword evidence="1" id="KW-0812">Transmembrane</keyword>
<name>R9B467_9GAMM</name>